<keyword evidence="5" id="KW-0998">Cell outer membrane</keyword>
<gene>
    <name evidence="7" type="ORF">EV670_0060</name>
</gene>
<dbReference type="PANTHER" id="PTHR38776">
    <property type="entry name" value="MLTA-INTERACTING PROTEIN-RELATED"/>
    <property type="match status" value="1"/>
</dbReference>
<sequence length="266" mass="28718">MQHTRKLLLPTALLALLAGAARADDLQAIQQVLGDSENSPVPAGWTLGGVAYTGSSVYRDGDSSTMAIPGAIYIGPKFMYLGDRAFYTFGRQGPVAFYGRLRVRLGNLDPEDQPEWAGLNERKGQLEAGLGAVLISPVGAWTARFSSDVSGRSKGTELLFNWSAPIVGERWLLMPGVGVFWRSSRLANYYFGGVSAAEAAPGRPAYDVGNAWSLSPSLVASYRLSPQWLLGAVLGADIFSDRISDSPLVQKRGRYDVLLAVGYVWR</sequence>
<accession>A0A4Q7VYZ6</accession>
<feature type="signal peptide" evidence="6">
    <location>
        <begin position="1"/>
        <end position="23"/>
    </location>
</feature>
<dbReference type="RefSeq" id="WP_130429834.1">
    <property type="nucleotide sequence ID" value="NZ_SHKP01000004.1"/>
</dbReference>
<evidence type="ECO:0000256" key="2">
    <source>
        <dbReference type="ARBA" id="ARBA00005722"/>
    </source>
</evidence>
<evidence type="ECO:0000313" key="8">
    <source>
        <dbReference type="Proteomes" id="UP000293671"/>
    </source>
</evidence>
<dbReference type="GO" id="GO:0009279">
    <property type="term" value="C:cell outer membrane"/>
    <property type="evidence" value="ECO:0007669"/>
    <property type="project" value="UniProtKB-SubCell"/>
</dbReference>
<keyword evidence="3 6" id="KW-0732">Signal</keyword>
<comment type="caution">
    <text evidence="7">The sequence shown here is derived from an EMBL/GenBank/DDBJ whole genome shotgun (WGS) entry which is preliminary data.</text>
</comment>
<dbReference type="PANTHER" id="PTHR38776:SF1">
    <property type="entry name" value="MLTA-INTERACTING PROTEIN-RELATED"/>
    <property type="match status" value="1"/>
</dbReference>
<evidence type="ECO:0000256" key="4">
    <source>
        <dbReference type="ARBA" id="ARBA00023136"/>
    </source>
</evidence>
<feature type="chain" id="PRO_5020686075" evidence="6">
    <location>
        <begin position="24"/>
        <end position="266"/>
    </location>
</feature>
<organism evidence="7 8">
    <name type="scientific">Rivibacter subsaxonicus</name>
    <dbReference type="NCBI Taxonomy" id="457575"/>
    <lineage>
        <taxon>Bacteria</taxon>
        <taxon>Pseudomonadati</taxon>
        <taxon>Pseudomonadota</taxon>
        <taxon>Betaproteobacteria</taxon>
        <taxon>Burkholderiales</taxon>
        <taxon>Rivibacter</taxon>
    </lineage>
</organism>
<evidence type="ECO:0000313" key="7">
    <source>
        <dbReference type="EMBL" id="RZU02042.1"/>
    </source>
</evidence>
<dbReference type="Pfam" id="PF06629">
    <property type="entry name" value="MipA"/>
    <property type="match status" value="1"/>
</dbReference>
<name>A0A4Q7VYZ6_9BURK</name>
<comment type="subcellular location">
    <subcellularLocation>
        <location evidence="1">Cell outer membrane</location>
    </subcellularLocation>
</comment>
<dbReference type="GO" id="GO:0009252">
    <property type="term" value="P:peptidoglycan biosynthetic process"/>
    <property type="evidence" value="ECO:0007669"/>
    <property type="project" value="TreeGrafter"/>
</dbReference>
<evidence type="ECO:0000256" key="6">
    <source>
        <dbReference type="SAM" id="SignalP"/>
    </source>
</evidence>
<comment type="similarity">
    <text evidence="2">Belongs to the MipA/OmpV family.</text>
</comment>
<reference evidence="7 8" key="1">
    <citation type="submission" date="2019-02" db="EMBL/GenBank/DDBJ databases">
        <title>Genomic Encyclopedia of Type Strains, Phase IV (KMG-IV): sequencing the most valuable type-strain genomes for metagenomic binning, comparative biology and taxonomic classification.</title>
        <authorList>
            <person name="Goeker M."/>
        </authorList>
    </citation>
    <scope>NUCLEOTIDE SEQUENCE [LARGE SCALE GENOMIC DNA]</scope>
    <source>
        <strain evidence="7 8">DSM 19570</strain>
    </source>
</reference>
<dbReference type="OrthoDB" id="8562138at2"/>
<keyword evidence="8" id="KW-1185">Reference proteome</keyword>
<dbReference type="Proteomes" id="UP000293671">
    <property type="component" value="Unassembled WGS sequence"/>
</dbReference>
<keyword evidence="4" id="KW-0472">Membrane</keyword>
<protein>
    <submittedName>
        <fullName evidence="7">Outer membrane scaffolding protein for murein synthesis (MipA/OmpV family)</fullName>
    </submittedName>
</protein>
<proteinExistence type="inferred from homology"/>
<dbReference type="AlphaFoldDB" id="A0A4Q7VYZ6"/>
<dbReference type="InterPro" id="IPR010583">
    <property type="entry name" value="MipA"/>
</dbReference>
<evidence type="ECO:0000256" key="1">
    <source>
        <dbReference type="ARBA" id="ARBA00004442"/>
    </source>
</evidence>
<dbReference type="EMBL" id="SHKP01000004">
    <property type="protein sequence ID" value="RZU02042.1"/>
    <property type="molecule type" value="Genomic_DNA"/>
</dbReference>
<evidence type="ECO:0000256" key="5">
    <source>
        <dbReference type="ARBA" id="ARBA00023237"/>
    </source>
</evidence>
<evidence type="ECO:0000256" key="3">
    <source>
        <dbReference type="ARBA" id="ARBA00022729"/>
    </source>
</evidence>